<protein>
    <recommendedName>
        <fullName evidence="2">CobQ/CobB/MinD/ParA nucleotide binding domain-containing protein</fullName>
    </recommendedName>
</protein>
<dbReference type="Proteomes" id="UP001501598">
    <property type="component" value="Unassembled WGS sequence"/>
</dbReference>
<evidence type="ECO:0000313" key="4">
    <source>
        <dbReference type="Proteomes" id="UP001501598"/>
    </source>
</evidence>
<organism evidence="3 4">
    <name type="scientific">Pseudonocardia xishanensis</name>
    <dbReference type="NCBI Taxonomy" id="630995"/>
    <lineage>
        <taxon>Bacteria</taxon>
        <taxon>Bacillati</taxon>
        <taxon>Actinomycetota</taxon>
        <taxon>Actinomycetes</taxon>
        <taxon>Pseudonocardiales</taxon>
        <taxon>Pseudonocardiaceae</taxon>
        <taxon>Pseudonocardia</taxon>
    </lineage>
</organism>
<dbReference type="PANTHER" id="PTHR43384">
    <property type="entry name" value="SEPTUM SITE-DETERMINING PROTEIN MIND HOMOLOG, CHLOROPLASTIC-RELATED"/>
    <property type="match status" value="1"/>
</dbReference>
<dbReference type="PANTHER" id="PTHR43384:SF14">
    <property type="entry name" value="ESX-1 SECRETION-ASSOCIATED PROTEIN ESPI"/>
    <property type="match status" value="1"/>
</dbReference>
<dbReference type="SUPFAM" id="SSF52540">
    <property type="entry name" value="P-loop containing nucleoside triphosphate hydrolases"/>
    <property type="match status" value="1"/>
</dbReference>
<feature type="domain" description="CobQ/CobB/MinD/ParA nucleotide binding" evidence="2">
    <location>
        <begin position="216"/>
        <end position="300"/>
    </location>
</feature>
<keyword evidence="4" id="KW-1185">Reference proteome</keyword>
<dbReference type="Pfam" id="PF01656">
    <property type="entry name" value="CbiA"/>
    <property type="match status" value="1"/>
</dbReference>
<evidence type="ECO:0000256" key="1">
    <source>
        <dbReference type="SAM" id="MobiDB-lite"/>
    </source>
</evidence>
<gene>
    <name evidence="3" type="ORF">GCM10023175_53860</name>
</gene>
<evidence type="ECO:0000259" key="2">
    <source>
        <dbReference type="Pfam" id="PF01656"/>
    </source>
</evidence>
<feature type="compositionally biased region" description="Pro residues" evidence="1">
    <location>
        <begin position="23"/>
        <end position="34"/>
    </location>
</feature>
<feature type="compositionally biased region" description="Pro residues" evidence="1">
    <location>
        <begin position="113"/>
        <end position="122"/>
    </location>
</feature>
<proteinExistence type="predicted"/>
<comment type="caution">
    <text evidence="3">The sequence shown here is derived from an EMBL/GenBank/DDBJ whole genome shotgun (WGS) entry which is preliminary data.</text>
</comment>
<feature type="region of interest" description="Disordered" evidence="1">
    <location>
        <begin position="1"/>
        <end position="143"/>
    </location>
</feature>
<reference evidence="4" key="1">
    <citation type="journal article" date="2019" name="Int. J. Syst. Evol. Microbiol.">
        <title>The Global Catalogue of Microorganisms (GCM) 10K type strain sequencing project: providing services to taxonomists for standard genome sequencing and annotation.</title>
        <authorList>
            <consortium name="The Broad Institute Genomics Platform"/>
            <consortium name="The Broad Institute Genome Sequencing Center for Infectious Disease"/>
            <person name="Wu L."/>
            <person name="Ma J."/>
        </authorList>
    </citation>
    <scope>NUCLEOTIDE SEQUENCE [LARGE SCALE GENOMIC DNA]</scope>
    <source>
        <strain evidence="4">JCM 17906</strain>
    </source>
</reference>
<dbReference type="EMBL" id="BAABGT010000086">
    <property type="protein sequence ID" value="GAA4554853.1"/>
    <property type="molecule type" value="Genomic_DNA"/>
</dbReference>
<dbReference type="Gene3D" id="3.40.50.300">
    <property type="entry name" value="P-loop containing nucleotide triphosphate hydrolases"/>
    <property type="match status" value="1"/>
</dbReference>
<dbReference type="InterPro" id="IPR050625">
    <property type="entry name" value="ParA/MinD_ATPase"/>
</dbReference>
<dbReference type="InterPro" id="IPR002586">
    <property type="entry name" value="CobQ/CobB/MinD/ParA_Nub-bd_dom"/>
</dbReference>
<dbReference type="InterPro" id="IPR027417">
    <property type="entry name" value="P-loop_NTPase"/>
</dbReference>
<sequence length="468" mass="51020">MSEPQDKPTPRPLQRGWDDQPSSAPPASSPPRRPSPAATDVASPPAKRTDSATFDDTDLSTSLDWPSLDPRDMPWMKEIAPQAAGHVPSPGPRRAEEPATMTEPKQQEQAPPTAEPWRPPAGRPHEEPRHDLDLDQASPPQTPALQVDHTHVETPATSLSFDSIVTRRSARPATGWRAAVYALTAGRWNPGPSRAEEQYLERVSQIRTLLPGRHVVTVTSMKGGIGKTTTAALLGLALAEYRGDHVIALDANPDAGTLAERLLGVQPIRNVRDLLANADRIEYSTDLARVTERAGRLQVLASEQDPLLSEAFTAAEYHRVIGVLRRFCEVIITDTGTGLVHSAMQGALAETHSIIVTGAPTADGASLASRTLDWLERNGHRDLVERAIVVLSCDRVSRDINLGALRQHFKSRCRDVVEIPPDPHLAKGQQIHLDELRPRTRDAALHLAGLVASQFKDINDLTHGRELG</sequence>
<evidence type="ECO:0000313" key="3">
    <source>
        <dbReference type="EMBL" id="GAA4554853.1"/>
    </source>
</evidence>
<accession>A0ABP8S0M9</accession>
<feature type="compositionally biased region" description="Low complexity" evidence="1">
    <location>
        <begin position="59"/>
        <end position="68"/>
    </location>
</feature>
<feature type="compositionally biased region" description="Basic and acidic residues" evidence="1">
    <location>
        <begin position="123"/>
        <end position="133"/>
    </location>
</feature>
<name>A0ABP8S0M9_9PSEU</name>